<protein>
    <submittedName>
        <fullName evidence="1">Uncharacterized protein</fullName>
    </submittedName>
</protein>
<name>A0A381SWF8_9ZZZZ</name>
<dbReference type="AlphaFoldDB" id="A0A381SWF8"/>
<dbReference type="EMBL" id="UINC01003366">
    <property type="protein sequence ID" value="SVA05683.1"/>
    <property type="molecule type" value="Genomic_DNA"/>
</dbReference>
<gene>
    <name evidence="1" type="ORF">METZ01_LOCUS58537</name>
</gene>
<reference evidence="1" key="1">
    <citation type="submission" date="2018-05" db="EMBL/GenBank/DDBJ databases">
        <authorList>
            <person name="Lanie J.A."/>
            <person name="Ng W.-L."/>
            <person name="Kazmierczak K.M."/>
            <person name="Andrzejewski T.M."/>
            <person name="Davidsen T.M."/>
            <person name="Wayne K.J."/>
            <person name="Tettelin H."/>
            <person name="Glass J.I."/>
            <person name="Rusch D."/>
            <person name="Podicherti R."/>
            <person name="Tsui H.-C.T."/>
            <person name="Winkler M.E."/>
        </authorList>
    </citation>
    <scope>NUCLEOTIDE SEQUENCE</scope>
</reference>
<sequence length="77" mass="9399">MGYVSGRVATMNSMIIRDYNRSVKYINNFLDILERQRYYNKKEVWGQEISSRLEEIYEPLDEYSLDYKEFQLNENLD</sequence>
<organism evidence="1">
    <name type="scientific">marine metagenome</name>
    <dbReference type="NCBI Taxonomy" id="408172"/>
    <lineage>
        <taxon>unclassified sequences</taxon>
        <taxon>metagenomes</taxon>
        <taxon>ecological metagenomes</taxon>
    </lineage>
</organism>
<evidence type="ECO:0000313" key="1">
    <source>
        <dbReference type="EMBL" id="SVA05683.1"/>
    </source>
</evidence>
<proteinExistence type="predicted"/>
<accession>A0A381SWF8</accession>